<dbReference type="STRING" id="62324.A0A4Y0BPH3"/>
<dbReference type="Gene3D" id="2.30.29.30">
    <property type="entry name" value="Pleckstrin-homology domain (PH domain)/Phosphotyrosine-binding domain (PTB)"/>
    <property type="match status" value="1"/>
</dbReference>
<feature type="compositionally biased region" description="Polar residues" evidence="1">
    <location>
        <begin position="1544"/>
        <end position="1561"/>
    </location>
</feature>
<feature type="region of interest" description="Disordered" evidence="1">
    <location>
        <begin position="301"/>
        <end position="333"/>
    </location>
</feature>
<feature type="compositionally biased region" description="Polar residues" evidence="1">
    <location>
        <begin position="313"/>
        <end position="326"/>
    </location>
</feature>
<dbReference type="SUPFAM" id="SSF48065">
    <property type="entry name" value="DBL homology domain (DH-domain)"/>
    <property type="match status" value="1"/>
</dbReference>
<dbReference type="SMART" id="SM00239">
    <property type="entry name" value="C2"/>
    <property type="match status" value="1"/>
</dbReference>
<dbReference type="SMART" id="SM00228">
    <property type="entry name" value="PDZ"/>
    <property type="match status" value="1"/>
</dbReference>
<feature type="compositionally biased region" description="Low complexity" evidence="1">
    <location>
        <begin position="2115"/>
        <end position="2130"/>
    </location>
</feature>
<accession>A0A4Y0BPH3</accession>
<feature type="compositionally biased region" description="Low complexity" evidence="1">
    <location>
        <begin position="1997"/>
        <end position="2006"/>
    </location>
</feature>
<proteinExistence type="predicted"/>
<dbReference type="InterPro" id="IPR036034">
    <property type="entry name" value="PDZ_sf"/>
</dbReference>
<dbReference type="GO" id="GO:0005634">
    <property type="term" value="C:nucleus"/>
    <property type="evidence" value="ECO:0007669"/>
    <property type="project" value="TreeGrafter"/>
</dbReference>
<feature type="compositionally biased region" description="Low complexity" evidence="1">
    <location>
        <begin position="1612"/>
        <end position="1628"/>
    </location>
</feature>
<dbReference type="Gene3D" id="2.30.42.10">
    <property type="match status" value="1"/>
</dbReference>
<dbReference type="PROSITE" id="PS50106">
    <property type="entry name" value="PDZ"/>
    <property type="match status" value="1"/>
</dbReference>
<dbReference type="SUPFAM" id="SSF50156">
    <property type="entry name" value="PDZ domain-like"/>
    <property type="match status" value="1"/>
</dbReference>
<feature type="region of interest" description="Disordered" evidence="1">
    <location>
        <begin position="1831"/>
        <end position="1915"/>
    </location>
</feature>
<dbReference type="InterPro" id="IPR032057">
    <property type="entry name" value="DUF4799"/>
</dbReference>
<dbReference type="Gene3D" id="2.60.40.150">
    <property type="entry name" value="C2 domain"/>
    <property type="match status" value="1"/>
</dbReference>
<name>A0A4Y0BPH3_ANOFN</name>
<dbReference type="EnsemblMetazoa" id="AFUN020313-RA">
    <property type="protein sequence ID" value="AFUN020313-PA"/>
    <property type="gene ID" value="AFUN020313"/>
</dbReference>
<feature type="region of interest" description="Disordered" evidence="1">
    <location>
        <begin position="249"/>
        <end position="275"/>
    </location>
</feature>
<feature type="compositionally biased region" description="Acidic residues" evidence="1">
    <location>
        <begin position="2077"/>
        <end position="2088"/>
    </location>
</feature>
<feature type="domain" description="DH" evidence="3">
    <location>
        <begin position="1020"/>
        <end position="1203"/>
    </location>
</feature>
<evidence type="ECO:0000259" key="4">
    <source>
        <dbReference type="PROSITE" id="PS50106"/>
    </source>
</evidence>
<evidence type="ECO:0000313" key="5">
    <source>
        <dbReference type="EnsemblMetazoa" id="AFUN020313-PA"/>
    </source>
</evidence>
<feature type="compositionally biased region" description="Basic and acidic residues" evidence="1">
    <location>
        <begin position="1754"/>
        <end position="1768"/>
    </location>
</feature>
<dbReference type="InterPro" id="IPR035892">
    <property type="entry name" value="C2_domain_sf"/>
</dbReference>
<organism evidence="5">
    <name type="scientific">Anopheles funestus</name>
    <name type="common">African malaria mosquito</name>
    <dbReference type="NCBI Taxonomy" id="62324"/>
    <lineage>
        <taxon>Eukaryota</taxon>
        <taxon>Metazoa</taxon>
        <taxon>Ecdysozoa</taxon>
        <taxon>Arthropoda</taxon>
        <taxon>Hexapoda</taxon>
        <taxon>Insecta</taxon>
        <taxon>Pterygota</taxon>
        <taxon>Neoptera</taxon>
        <taxon>Endopterygota</taxon>
        <taxon>Diptera</taxon>
        <taxon>Nematocera</taxon>
        <taxon>Culicoidea</taxon>
        <taxon>Culicidae</taxon>
        <taxon>Anophelinae</taxon>
        <taxon>Anopheles</taxon>
    </lineage>
</organism>
<dbReference type="InterPro" id="IPR000219">
    <property type="entry name" value="DH_dom"/>
</dbReference>
<feature type="region of interest" description="Disordered" evidence="1">
    <location>
        <begin position="1754"/>
        <end position="1774"/>
    </location>
</feature>
<dbReference type="InterPro" id="IPR035899">
    <property type="entry name" value="DBL_dom_sf"/>
</dbReference>
<evidence type="ECO:0000259" key="2">
    <source>
        <dbReference type="PROSITE" id="PS50004"/>
    </source>
</evidence>
<evidence type="ECO:0000259" key="3">
    <source>
        <dbReference type="PROSITE" id="PS50010"/>
    </source>
</evidence>
<protein>
    <submittedName>
        <fullName evidence="5">Uncharacterized protein</fullName>
    </submittedName>
</protein>
<dbReference type="GO" id="GO:0005886">
    <property type="term" value="C:plasma membrane"/>
    <property type="evidence" value="ECO:0007669"/>
    <property type="project" value="TreeGrafter"/>
</dbReference>
<dbReference type="Gene3D" id="1.20.900.10">
    <property type="entry name" value="Dbl homology (DH) domain"/>
    <property type="match status" value="1"/>
</dbReference>
<feature type="domain" description="C2" evidence="2">
    <location>
        <begin position="556"/>
        <end position="693"/>
    </location>
</feature>
<dbReference type="Pfam" id="PF16056">
    <property type="entry name" value="DUF4799"/>
    <property type="match status" value="1"/>
</dbReference>
<feature type="region of interest" description="Disordered" evidence="1">
    <location>
        <begin position="2381"/>
        <end position="2403"/>
    </location>
</feature>
<feature type="region of interest" description="Disordered" evidence="1">
    <location>
        <begin position="1496"/>
        <end position="1561"/>
    </location>
</feature>
<sequence>MLKWTVTKRSEANAKNVLPQEKMLLQQRQHARRSLGALSERLATVTSDGTVNGGSRNRKVRRSLGVCANYDKENQCITSTPHPAIGRTIGSPYSMALRDVSNITPNTTPCRPSNATPQSRKRTLAVSPVSSDLKRKEHVESVRETYATTLPTFDIEYSPCGVKDVPFLALRGLGLAEFDKPGRYFAANEQEPSAKRMKTLAKPLSLVEDLPLQPSEDKLNPCLTPLSSRLSELRFNKINFKRPLAVGKPINSLPQPALPPPPPSSVENMEDSELSLNSSEMGDLTLDKMIDAILESAKKDGRWATPRPKRSLSVKSKQSKGSSPTYTPADDPAADLYLGLRCPPRMFRQEGETTIILEETANHINEREVKTPDTKQEQRGMAFRNTVKMDYVRQSLNKCVAASPLDAACHLRRQKAVRRKHKLETAGNSAKQGTQRDEVTLEDCPMGSPETPYILCNQSKLSQLNVMQTPVRDEQLRLEAENPSHQILSANATPDIRSIDLQGTSTPTGGSIEKSRKCLNFSPTLSEDSIEKRRSVASSTTSRCFRTSTLTGSTIGTGAMRGTLELSIYLEQDRRLHVHVIRCKDLQRNTSTSSTGGSNAINAYVKVALINLGASQTSPTDLGFQRTTVHRNSSNPCYDQHFQFEIHPNDERRVQLAVWHRDREYKRSEFLGCMSFPIKNVTALGINGAYRLQPQSCLTNPTTPILETMCENSQSSMEELMNAEDSSSAKATSTVTSTTVSLAAGATGGTIGNAGGEQISLSKKAIHQRDADENLFLRFLELDPSPEASLTMGTGGGSQTTQPATPRRSSVSAASGPLKPMTGVTSSGRTPFTITKRLARTGDRGFGFSIVWTHPPRVEKVETGLSADRAGILPGDYVVFVDKHNVVTMPEQDVLNLIRTQGNSLLLEIFRRPQSTGGLQLQNRTNGLRSMSSGQALTSNLGGITNSTGNINSLNVSVGVVLAQPDEGEPFARTSPSPFGVARSSTACSNISIETAKRKLHLPQVTFSKESIVQQFPDDHRRKFLYQLISREQHFINAINFGIERFVNPLRERKDLISPSDHKILFQNIDELSRISEDILEQIIQDETEPQIHFASRVYLSKSTAVCAAYRKYCNGLKKADCVLVNKSRNSNCDFMKFITEPPVPRKRPDLTTFIHRPLQHFREILKLVQMIASHCRVDSEEHNNFNNIISELQAAYREITVGGGLMEPIGEGRPLLTLQDLEARMVFTKCKPFQLASHGRQWIFGGDLSRVEGRSIKPYWTLLFSDILLFAKVSRDRVLFITEEPIALSTITDSCFNIRKKGTEFRITIDPNGRQIESPTVHCAPDLSRTPKKNSKKRYIVLRAPSTELKAVWQNLLTRQIFLVNATLGSTPLSSPLDSPDILQSFVPISDIGATATSASSVKVSSLDGIHLKNQQSRLSRVPKQVEELIDEKCRKLNKTGVPQGSALHLAQWMKGQLNKQIIESDPIDSEPEQLVEDWSVEQVTNRSKELNLVDADGSPYRSASHCNGTSNGIVGKNNGPTNSQPTADDNSAFEDDDDNKSVSKSTTSDSQITVRSSPLSNKLDTISMCRQCLKNCKSRLNSPSSNSLTVQHSHSSPSNRCCVSNSATGSSLNKSPNSMSSVSSSSTLTMRGRTAGQEADCSGQGTMAENIVCNRQPSVVQLKQSGDTDRHIQLSINGNYKTMCQTPCHCKCTPKDFEKSTLSPDELLHERVKILDNVCEATTANITIQHSKDTSKMNGGYPLSAKHSLQERLDENTGNRDERRTECNNNEDDDTEWSLMGLIGLAQINPAASLVHMDPFEALPTIAVVPPTPDALGNSAYIRQSMPPSPWTTIERSQLQLAPSSLSSAHATEGTLSDEYSPDNSPEDEIAEPPYRALNPGLKRYGTISSLERVPSEDTDDNKTYSSEEDSESDIKIVTKEVYDNNTQTFLNWTTRAGNFIEESRAFIDRYLGRRDNSTDDPEANGEDWEKSREKRSGEQHAASSGGDEEETIEGETSATSGEEVWGTPTSGGENDDMQIFGSIEQTHSSPTKSSSSYTGDDDTELMMDELLMAPPMTASAVRGLLPRRKLEPLFEEDSESAESDDDSKPLSGRDHQGQASEKNPPVYADLNDSTGTDSVSTTPSSTPQAERSETIKTTTPDENYGSVADRCYASVQLPSTGTHCASDTARFADKANVPIGLSPRLEMRLALNHDILGDEDLLTYSPGPDLTAILGRDLSTYHRMNGKDIIMNRIVTRVSSYMNIQAVATSTPVSKPNTVEPHGSVTSQAMRNGMSSSYQQNNSKMDTPILHRRKTTAPATWSSFGFVDREERTLSDLERLARREKVYCMTQLNHNASQLKRVASFNTTTKHTSKLFNFLYRRNSENQLAGLFTSRDSAEDSSATCHSDPSRLNSPRKETVKSLDRRFWKQLSKRRRASFHEELTTGAS</sequence>
<reference evidence="5" key="1">
    <citation type="submission" date="2020-05" db="UniProtKB">
        <authorList>
            <consortium name="EnsemblMetazoa"/>
        </authorList>
    </citation>
    <scope>IDENTIFICATION</scope>
    <source>
        <strain evidence="5">FUMOZ</strain>
    </source>
</reference>
<dbReference type="Pfam" id="PF00621">
    <property type="entry name" value="RhoGEF"/>
    <property type="match status" value="1"/>
</dbReference>
<feature type="compositionally biased region" description="Polar residues" evidence="1">
    <location>
        <begin position="1581"/>
        <end position="1611"/>
    </location>
</feature>
<feature type="region of interest" description="Disordered" evidence="1">
    <location>
        <begin position="419"/>
        <end position="439"/>
    </location>
</feature>
<dbReference type="GO" id="GO:0005085">
    <property type="term" value="F:guanyl-nucleotide exchange factor activity"/>
    <property type="evidence" value="ECO:0007669"/>
    <property type="project" value="InterPro"/>
</dbReference>
<dbReference type="PROSITE" id="PS50010">
    <property type="entry name" value="DH_2"/>
    <property type="match status" value="1"/>
</dbReference>
<dbReference type="InterPro" id="IPR001478">
    <property type="entry name" value="PDZ"/>
</dbReference>
<feature type="compositionally biased region" description="Polar residues" evidence="1">
    <location>
        <begin position="1506"/>
        <end position="1528"/>
    </location>
</feature>
<dbReference type="SUPFAM" id="SSF50729">
    <property type="entry name" value="PH domain-like"/>
    <property type="match status" value="1"/>
</dbReference>
<dbReference type="InterPro" id="IPR011993">
    <property type="entry name" value="PH-like_dom_sf"/>
</dbReference>
<evidence type="ECO:0000256" key="1">
    <source>
        <dbReference type="SAM" id="MobiDB-lite"/>
    </source>
</evidence>
<dbReference type="VEuPathDB" id="VectorBase:AFUN2_012558"/>
<dbReference type="PANTHER" id="PTHR46848:SF1">
    <property type="entry name" value="REGULATOR OF G-PROTEIN SIGNALING 3"/>
    <property type="match status" value="1"/>
</dbReference>
<feature type="domain" description="PDZ" evidence="4">
    <location>
        <begin position="835"/>
        <end position="913"/>
    </location>
</feature>
<feature type="region of interest" description="Disordered" evidence="1">
    <location>
        <begin position="787"/>
        <end position="829"/>
    </location>
</feature>
<dbReference type="InterPro" id="IPR000008">
    <property type="entry name" value="C2_dom"/>
</dbReference>
<dbReference type="PROSITE" id="PS50004">
    <property type="entry name" value="C2"/>
    <property type="match status" value="1"/>
</dbReference>
<dbReference type="Pfam" id="PF00168">
    <property type="entry name" value="C2"/>
    <property type="match status" value="1"/>
</dbReference>
<dbReference type="PANTHER" id="PTHR46848">
    <property type="entry name" value="REGULATOR OF G-PROTEIN SIGNALING 3"/>
    <property type="match status" value="1"/>
</dbReference>
<feature type="compositionally biased region" description="Basic and acidic residues" evidence="1">
    <location>
        <begin position="2089"/>
        <end position="2099"/>
    </location>
</feature>
<feature type="compositionally biased region" description="Polar residues" evidence="1">
    <location>
        <begin position="803"/>
        <end position="813"/>
    </location>
</feature>
<dbReference type="VEuPathDB" id="VectorBase:AFUN020313"/>
<dbReference type="SUPFAM" id="SSF49562">
    <property type="entry name" value="C2 domain (Calcium/lipid-binding domain, CaLB)"/>
    <property type="match status" value="1"/>
</dbReference>
<feature type="compositionally biased region" description="Basic and acidic residues" evidence="1">
    <location>
        <begin position="1970"/>
        <end position="1981"/>
    </location>
</feature>
<feature type="compositionally biased region" description="Polar residues" evidence="1">
    <location>
        <begin position="2383"/>
        <end position="2396"/>
    </location>
</feature>
<feature type="region of interest" description="Disordered" evidence="1">
    <location>
        <begin position="1581"/>
        <end position="1643"/>
    </location>
</feature>
<feature type="compositionally biased region" description="Low complexity" evidence="1">
    <location>
        <begin position="1839"/>
        <end position="1851"/>
    </location>
</feature>
<feature type="region of interest" description="Disordered" evidence="1">
    <location>
        <begin position="1956"/>
        <end position="2044"/>
    </location>
</feature>
<feature type="region of interest" description="Disordered" evidence="1">
    <location>
        <begin position="2077"/>
        <end position="2148"/>
    </location>
</feature>